<feature type="compositionally biased region" description="Basic residues" evidence="1">
    <location>
        <begin position="54"/>
        <end position="63"/>
    </location>
</feature>
<reference evidence="2" key="1">
    <citation type="journal article" date="2019" name="bioRxiv">
        <title>The Genome of the Zebra Mussel, Dreissena polymorpha: A Resource for Invasive Species Research.</title>
        <authorList>
            <person name="McCartney M.A."/>
            <person name="Auch B."/>
            <person name="Kono T."/>
            <person name="Mallez S."/>
            <person name="Zhang Y."/>
            <person name="Obille A."/>
            <person name="Becker A."/>
            <person name="Abrahante J.E."/>
            <person name="Garbe J."/>
            <person name="Badalamenti J.P."/>
            <person name="Herman A."/>
            <person name="Mangelson H."/>
            <person name="Liachko I."/>
            <person name="Sullivan S."/>
            <person name="Sone E.D."/>
            <person name="Koren S."/>
            <person name="Silverstein K.A.T."/>
            <person name="Beckman K.B."/>
            <person name="Gohl D.M."/>
        </authorList>
    </citation>
    <scope>NUCLEOTIDE SEQUENCE</scope>
    <source>
        <strain evidence="2">Duluth1</strain>
        <tissue evidence="2">Whole animal</tissue>
    </source>
</reference>
<evidence type="ECO:0000256" key="1">
    <source>
        <dbReference type="SAM" id="MobiDB-lite"/>
    </source>
</evidence>
<evidence type="ECO:0000313" key="2">
    <source>
        <dbReference type="EMBL" id="KAH3803034.1"/>
    </source>
</evidence>
<dbReference type="EMBL" id="JAIWYP010000007">
    <property type="protein sequence ID" value="KAH3803034.1"/>
    <property type="molecule type" value="Genomic_DNA"/>
</dbReference>
<accession>A0A9D4FPH6</accession>
<evidence type="ECO:0000313" key="3">
    <source>
        <dbReference type="Proteomes" id="UP000828390"/>
    </source>
</evidence>
<reference evidence="2" key="2">
    <citation type="submission" date="2020-11" db="EMBL/GenBank/DDBJ databases">
        <authorList>
            <person name="McCartney M.A."/>
            <person name="Auch B."/>
            <person name="Kono T."/>
            <person name="Mallez S."/>
            <person name="Becker A."/>
            <person name="Gohl D.M."/>
            <person name="Silverstein K.A.T."/>
            <person name="Koren S."/>
            <person name="Bechman K.B."/>
            <person name="Herman A."/>
            <person name="Abrahante J.E."/>
            <person name="Garbe J."/>
        </authorList>
    </citation>
    <scope>NUCLEOTIDE SEQUENCE</scope>
    <source>
        <strain evidence="2">Duluth1</strain>
        <tissue evidence="2">Whole animal</tissue>
    </source>
</reference>
<dbReference type="Proteomes" id="UP000828390">
    <property type="component" value="Unassembled WGS sequence"/>
</dbReference>
<organism evidence="2 3">
    <name type="scientific">Dreissena polymorpha</name>
    <name type="common">Zebra mussel</name>
    <name type="synonym">Mytilus polymorpha</name>
    <dbReference type="NCBI Taxonomy" id="45954"/>
    <lineage>
        <taxon>Eukaryota</taxon>
        <taxon>Metazoa</taxon>
        <taxon>Spiralia</taxon>
        <taxon>Lophotrochozoa</taxon>
        <taxon>Mollusca</taxon>
        <taxon>Bivalvia</taxon>
        <taxon>Autobranchia</taxon>
        <taxon>Heteroconchia</taxon>
        <taxon>Euheterodonta</taxon>
        <taxon>Imparidentia</taxon>
        <taxon>Neoheterodontei</taxon>
        <taxon>Myida</taxon>
        <taxon>Dreissenoidea</taxon>
        <taxon>Dreissenidae</taxon>
        <taxon>Dreissena</taxon>
    </lineage>
</organism>
<dbReference type="AlphaFoldDB" id="A0A9D4FPH6"/>
<feature type="region of interest" description="Disordered" evidence="1">
    <location>
        <begin position="25"/>
        <end position="65"/>
    </location>
</feature>
<proteinExistence type="predicted"/>
<name>A0A9D4FPH6_DREPO</name>
<protein>
    <submittedName>
        <fullName evidence="2">Uncharacterized protein</fullName>
    </submittedName>
</protein>
<keyword evidence="3" id="KW-1185">Reference proteome</keyword>
<comment type="caution">
    <text evidence="2">The sequence shown here is derived from an EMBL/GenBank/DDBJ whole genome shotgun (WGS) entry which is preliminary data.</text>
</comment>
<sequence length="75" mass="8397">MTSHGQRACVRVNNEFAVALWVSFPPSDREDTGSIPTRGAFSRSSPKTPSTGNRPRKQTRARFYKPEAFDAVELK</sequence>
<feature type="compositionally biased region" description="Polar residues" evidence="1">
    <location>
        <begin position="42"/>
        <end position="53"/>
    </location>
</feature>
<gene>
    <name evidence="2" type="ORF">DPMN_156732</name>
</gene>